<dbReference type="Proteomes" id="UP000701801">
    <property type="component" value="Unassembled WGS sequence"/>
</dbReference>
<gene>
    <name evidence="7" type="ORF">HYALB_00010608</name>
</gene>
<reference evidence="7" key="1">
    <citation type="submission" date="2021-07" db="EMBL/GenBank/DDBJ databases">
        <authorList>
            <person name="Durling M."/>
        </authorList>
    </citation>
    <scope>NUCLEOTIDE SEQUENCE</scope>
</reference>
<accession>A0A9N9Q6J0</accession>
<protein>
    <recommendedName>
        <fullName evidence="9">Malic acid transport protein</fullName>
    </recommendedName>
</protein>
<feature type="transmembrane region" description="Helical" evidence="6">
    <location>
        <begin position="373"/>
        <end position="394"/>
    </location>
</feature>
<feature type="transmembrane region" description="Helical" evidence="6">
    <location>
        <begin position="308"/>
        <end position="328"/>
    </location>
</feature>
<evidence type="ECO:0000256" key="2">
    <source>
        <dbReference type="ARBA" id="ARBA00022692"/>
    </source>
</evidence>
<feature type="transmembrane region" description="Helical" evidence="6">
    <location>
        <begin position="237"/>
        <end position="257"/>
    </location>
</feature>
<evidence type="ECO:0000256" key="3">
    <source>
        <dbReference type="ARBA" id="ARBA00022989"/>
    </source>
</evidence>
<dbReference type="GO" id="GO:0015140">
    <property type="term" value="F:malate transmembrane transporter activity"/>
    <property type="evidence" value="ECO:0007669"/>
    <property type="project" value="InterPro"/>
</dbReference>
<dbReference type="Pfam" id="PF03595">
    <property type="entry name" value="SLAC1"/>
    <property type="match status" value="1"/>
</dbReference>
<feature type="region of interest" description="Disordered" evidence="5">
    <location>
        <begin position="117"/>
        <end position="146"/>
    </location>
</feature>
<dbReference type="InterPro" id="IPR038665">
    <property type="entry name" value="Voltage-dep_anion_channel_sf"/>
</dbReference>
<evidence type="ECO:0000256" key="5">
    <source>
        <dbReference type="SAM" id="MobiDB-lite"/>
    </source>
</evidence>
<feature type="region of interest" description="Disordered" evidence="5">
    <location>
        <begin position="158"/>
        <end position="183"/>
    </location>
</feature>
<dbReference type="PANTHER" id="PTHR31162:SF0">
    <property type="entry name" value="MALIC ACID TRANSPORT PROTEIN"/>
    <property type="match status" value="1"/>
</dbReference>
<evidence type="ECO:0000313" key="8">
    <source>
        <dbReference type="Proteomes" id="UP000701801"/>
    </source>
</evidence>
<feature type="compositionally biased region" description="Polar residues" evidence="5">
    <location>
        <begin position="123"/>
        <end position="134"/>
    </location>
</feature>
<keyword evidence="4 6" id="KW-0472">Membrane</keyword>
<dbReference type="AlphaFoldDB" id="A0A9N9Q6J0"/>
<comment type="caution">
    <text evidence="7">The sequence shown here is derived from an EMBL/GenBank/DDBJ whole genome shotgun (WGS) entry which is preliminary data.</text>
</comment>
<evidence type="ECO:0008006" key="9">
    <source>
        <dbReference type="Google" id="ProtNLM"/>
    </source>
</evidence>
<evidence type="ECO:0000256" key="6">
    <source>
        <dbReference type="SAM" id="Phobius"/>
    </source>
</evidence>
<name>A0A9N9Q6J0_9HELO</name>
<feature type="transmembrane region" description="Helical" evidence="6">
    <location>
        <begin position="522"/>
        <end position="546"/>
    </location>
</feature>
<feature type="transmembrane region" description="Helical" evidence="6">
    <location>
        <begin position="204"/>
        <end position="225"/>
    </location>
</feature>
<dbReference type="EMBL" id="CAJVRM010000179">
    <property type="protein sequence ID" value="CAG8976472.1"/>
    <property type="molecule type" value="Genomic_DNA"/>
</dbReference>
<keyword evidence="3 6" id="KW-1133">Transmembrane helix</keyword>
<feature type="transmembrane region" description="Helical" evidence="6">
    <location>
        <begin position="460"/>
        <end position="485"/>
    </location>
</feature>
<dbReference type="Gene3D" id="1.50.10.150">
    <property type="entry name" value="Voltage-dependent anion channel"/>
    <property type="match status" value="1"/>
</dbReference>
<feature type="transmembrane region" description="Helical" evidence="6">
    <location>
        <begin position="340"/>
        <end position="361"/>
    </location>
</feature>
<keyword evidence="2 6" id="KW-0812">Transmembrane</keyword>
<proteinExistence type="predicted"/>
<dbReference type="CDD" id="cd09317">
    <property type="entry name" value="TDT_Mae1_like"/>
    <property type="match status" value="1"/>
</dbReference>
<sequence length="564" mass="62428">MDPQAGPTDIERLVAYKKDVLFDNRRESRIRESVEHTLQYFSNRSSRVDNMDSLPQGQQNYGGGIQQTRSPAPEYNNVDYSNQAQIPYPQMSRSPSQTRYMDSRAGSISNQKMQYDMMGGLGRNNSVGSQNGHNTPGGHLPPRGDLSKEEKEIQFSDFDSDAASSHGSAHGHGHGKDATHDHHGHAIPVNGKLAFRDRLKHFTFAWYAWTMATGGVAFTMSAIPFRFTGLTGLGTAMFILNLFFFTGVTSLLTARFILHPGTLYQSLVNPHEGFFMATFWLTVATMITNSTAYGIPNSGPWLVEALRIAFWVYTVLVSIVAVAYYHVLFTVKALVITNVLPGWILPIFPAMLVGTLASAIAKSQTAEHALPMLICGLSYQGLGMMLALMMYPIYFGRLMTSGLPADQSRPAMYIAVGPPSFTALALIGMAQDVKITKIFSTYLKLPNIDNPGMIEDLFQLLALLAAIALWVFAAWCFCIAIVAMFEAIHRNNFHLNWYAKVFPNVGFTLATINIGTRLNSSAILMVGTAMAVMLFFAYLLVFFCHIKAVIKHDIMWPGKDEDAH</sequence>
<comment type="subcellular location">
    <subcellularLocation>
        <location evidence="1">Membrane</location>
        <topology evidence="1">Multi-pass membrane protein</topology>
    </subcellularLocation>
</comment>
<dbReference type="InterPro" id="IPR004695">
    <property type="entry name" value="SLAC1/Mae1/Ssu1/TehA"/>
</dbReference>
<keyword evidence="8" id="KW-1185">Reference proteome</keyword>
<feature type="transmembrane region" description="Helical" evidence="6">
    <location>
        <begin position="277"/>
        <end position="296"/>
    </location>
</feature>
<organism evidence="7 8">
    <name type="scientific">Hymenoscyphus albidus</name>
    <dbReference type="NCBI Taxonomy" id="595503"/>
    <lineage>
        <taxon>Eukaryota</taxon>
        <taxon>Fungi</taxon>
        <taxon>Dikarya</taxon>
        <taxon>Ascomycota</taxon>
        <taxon>Pezizomycotina</taxon>
        <taxon>Leotiomycetes</taxon>
        <taxon>Helotiales</taxon>
        <taxon>Helotiaceae</taxon>
        <taxon>Hymenoscyphus</taxon>
    </lineage>
</organism>
<dbReference type="InterPro" id="IPR030185">
    <property type="entry name" value="Mae1"/>
</dbReference>
<dbReference type="PANTHER" id="PTHR31162">
    <property type="entry name" value="MALIC ACID TRANSPORT PROTEIN-RELATED"/>
    <property type="match status" value="1"/>
</dbReference>
<dbReference type="OrthoDB" id="2901184at2759"/>
<evidence type="ECO:0000256" key="1">
    <source>
        <dbReference type="ARBA" id="ARBA00004141"/>
    </source>
</evidence>
<dbReference type="GO" id="GO:0016020">
    <property type="term" value="C:membrane"/>
    <property type="evidence" value="ECO:0007669"/>
    <property type="project" value="UniProtKB-SubCell"/>
</dbReference>
<evidence type="ECO:0000313" key="7">
    <source>
        <dbReference type="EMBL" id="CAG8976472.1"/>
    </source>
</evidence>
<evidence type="ECO:0000256" key="4">
    <source>
        <dbReference type="ARBA" id="ARBA00023136"/>
    </source>
</evidence>